<dbReference type="InterPro" id="IPR012341">
    <property type="entry name" value="6hp_glycosidase-like_sf"/>
</dbReference>
<dbReference type="SUPFAM" id="SSF48208">
    <property type="entry name" value="Six-hairpin glycosidases"/>
    <property type="match status" value="1"/>
</dbReference>
<dbReference type="InterPro" id="IPR010819">
    <property type="entry name" value="AGE/CE"/>
</dbReference>
<evidence type="ECO:0000256" key="2">
    <source>
        <dbReference type="ARBA" id="ARBA00023235"/>
    </source>
</evidence>
<evidence type="ECO:0000256" key="1">
    <source>
        <dbReference type="ARBA" id="ARBA00008558"/>
    </source>
</evidence>
<dbReference type="OrthoDB" id="9806359at2"/>
<reference evidence="3 4" key="1">
    <citation type="submission" date="2018-01" db="EMBL/GenBank/DDBJ databases">
        <title>Genomic Encyclopedia of Type Strains, Phase III (KMG-III): the genomes of soil and plant-associated and newly described type strains.</title>
        <authorList>
            <person name="Whitman W."/>
        </authorList>
    </citation>
    <scope>NUCLEOTIDE SEQUENCE [LARGE SCALE GENOMIC DNA]</scope>
    <source>
        <strain evidence="3 4">1131</strain>
    </source>
</reference>
<comment type="caution">
    <text evidence="3">The sequence shown here is derived from an EMBL/GenBank/DDBJ whole genome shotgun (WGS) entry which is preliminary data.</text>
</comment>
<gene>
    <name evidence="3" type="ORF">CYD53_104277</name>
</gene>
<dbReference type="GO" id="GO:0016853">
    <property type="term" value="F:isomerase activity"/>
    <property type="evidence" value="ECO:0007669"/>
    <property type="project" value="UniProtKB-KW"/>
</dbReference>
<keyword evidence="4" id="KW-1185">Reference proteome</keyword>
<sequence>MSVAALRRWFVEQALPLWGSAGFDAHEGQFVEQLAFDRTPLLDVPRRAMAQARQIYVFGLAHERGWFPGGDRLAEVGYRQLIARYGLAGGTRGWAFSADRSGRIIDARRDLYAQAFVLLALAAVRRLGGGAEPLRLARETLAFMDAEMAAPTGGYLEAVPGPAAPRRQNPHMHLLEAFLAWQAVAPDEGFDDRAWAIIDLLEQRFLAHGENDVALVECFDERLAPLGGPDYAFEPGHHFEWVWLLSECTRLTGRGHPELAQALWSSALRFGFRADGAILDAVTISGRRLDSGVRLWPLTEALKACASRLAVPAGAVAREPDEIAETLLATFLRPAQPGLWLDHFDSSGRLTRDNVPSSSLYHLCCALSQF</sequence>
<keyword evidence="2 3" id="KW-0413">Isomerase</keyword>
<organism evidence="3 4">
    <name type="scientific">Bosea psychrotolerans</name>
    <dbReference type="NCBI Taxonomy" id="1871628"/>
    <lineage>
        <taxon>Bacteria</taxon>
        <taxon>Pseudomonadati</taxon>
        <taxon>Pseudomonadota</taxon>
        <taxon>Alphaproteobacteria</taxon>
        <taxon>Hyphomicrobiales</taxon>
        <taxon>Boseaceae</taxon>
        <taxon>Bosea</taxon>
    </lineage>
</organism>
<dbReference type="Gene3D" id="1.50.10.10">
    <property type="match status" value="1"/>
</dbReference>
<dbReference type="RefSeq" id="WP_103717805.1">
    <property type="nucleotide sequence ID" value="NZ_PQFZ01000004.1"/>
</dbReference>
<dbReference type="Pfam" id="PF07221">
    <property type="entry name" value="GlcNAc_2-epim"/>
    <property type="match status" value="1"/>
</dbReference>
<dbReference type="PANTHER" id="PTHR15108">
    <property type="entry name" value="N-ACYLGLUCOSAMINE-2-EPIMERASE"/>
    <property type="match status" value="1"/>
</dbReference>
<proteinExistence type="inferred from homology"/>
<dbReference type="Proteomes" id="UP000236919">
    <property type="component" value="Unassembled WGS sequence"/>
</dbReference>
<protein>
    <submittedName>
        <fullName evidence="3">Mannose-6-phosphate isomerase type 3</fullName>
    </submittedName>
</protein>
<name>A0A2S4MF54_9HYPH</name>
<evidence type="ECO:0000313" key="4">
    <source>
        <dbReference type="Proteomes" id="UP000236919"/>
    </source>
</evidence>
<evidence type="ECO:0000313" key="3">
    <source>
        <dbReference type="EMBL" id="POR53301.1"/>
    </source>
</evidence>
<comment type="similarity">
    <text evidence="1">Belongs to the N-acylglucosamine 2-epimerase family.</text>
</comment>
<dbReference type="InterPro" id="IPR008928">
    <property type="entry name" value="6-hairpin_glycosidase_sf"/>
</dbReference>
<accession>A0A2S4MF54</accession>
<dbReference type="EMBL" id="PQFZ01000004">
    <property type="protein sequence ID" value="POR53301.1"/>
    <property type="molecule type" value="Genomic_DNA"/>
</dbReference>
<dbReference type="AlphaFoldDB" id="A0A2S4MF54"/>
<dbReference type="GO" id="GO:0005975">
    <property type="term" value="P:carbohydrate metabolic process"/>
    <property type="evidence" value="ECO:0007669"/>
    <property type="project" value="InterPro"/>
</dbReference>